<accession>A0A7N0T234</accession>
<dbReference type="PANTHER" id="PTHR48056:SF81">
    <property type="entry name" value="RECEPTOR PROTEIN-TYROSINE KINASE CEPR1"/>
    <property type="match status" value="1"/>
</dbReference>
<evidence type="ECO:0000256" key="6">
    <source>
        <dbReference type="ARBA" id="ARBA00023180"/>
    </source>
</evidence>
<dbReference type="GO" id="GO:0005524">
    <property type="term" value="F:ATP binding"/>
    <property type="evidence" value="ECO:0007669"/>
    <property type="project" value="UniProtKB-KW"/>
</dbReference>
<organism evidence="10 11">
    <name type="scientific">Kalanchoe fedtschenkoi</name>
    <name type="common">Lavender scallops</name>
    <name type="synonym">South American air plant</name>
    <dbReference type="NCBI Taxonomy" id="63787"/>
    <lineage>
        <taxon>Eukaryota</taxon>
        <taxon>Viridiplantae</taxon>
        <taxon>Streptophyta</taxon>
        <taxon>Embryophyta</taxon>
        <taxon>Tracheophyta</taxon>
        <taxon>Spermatophyta</taxon>
        <taxon>Magnoliopsida</taxon>
        <taxon>eudicotyledons</taxon>
        <taxon>Gunneridae</taxon>
        <taxon>Pentapetalae</taxon>
        <taxon>Saxifragales</taxon>
        <taxon>Crassulaceae</taxon>
        <taxon>Kalanchoe</taxon>
    </lineage>
</organism>
<feature type="transmembrane region" description="Helical" evidence="8">
    <location>
        <begin position="452"/>
        <end position="477"/>
    </location>
</feature>
<evidence type="ECO:0000256" key="3">
    <source>
        <dbReference type="ARBA" id="ARBA00022737"/>
    </source>
</evidence>
<dbReference type="Pfam" id="PF23598">
    <property type="entry name" value="LRR_14"/>
    <property type="match status" value="1"/>
</dbReference>
<feature type="domain" description="Protein kinase" evidence="9">
    <location>
        <begin position="531"/>
        <end position="816"/>
    </location>
</feature>
<keyword evidence="3" id="KW-0677">Repeat</keyword>
<dbReference type="PANTHER" id="PTHR48056">
    <property type="entry name" value="LRR RECEPTOR-LIKE SERINE/THREONINE-PROTEIN KINASE-RELATED"/>
    <property type="match status" value="1"/>
</dbReference>
<feature type="compositionally biased region" description="Low complexity" evidence="7">
    <location>
        <begin position="877"/>
        <end position="887"/>
    </location>
</feature>
<dbReference type="GO" id="GO:0004674">
    <property type="term" value="F:protein serine/threonine kinase activity"/>
    <property type="evidence" value="ECO:0007669"/>
    <property type="project" value="UniProtKB-EC"/>
</dbReference>
<dbReference type="Gene3D" id="3.30.200.20">
    <property type="entry name" value="Phosphorylase Kinase, domain 1"/>
    <property type="match status" value="1"/>
</dbReference>
<keyword evidence="6" id="KW-0325">Glycoprotein</keyword>
<evidence type="ECO:0000256" key="7">
    <source>
        <dbReference type="SAM" id="MobiDB-lite"/>
    </source>
</evidence>
<dbReference type="FunFam" id="3.80.10.10:FF:000561">
    <property type="entry name" value="Probable LRR receptor-like serine/threonine-protein kinase At2g16250"/>
    <property type="match status" value="1"/>
</dbReference>
<evidence type="ECO:0000256" key="1">
    <source>
        <dbReference type="ARBA" id="ARBA00004167"/>
    </source>
</evidence>
<dbReference type="SUPFAM" id="SSF52058">
    <property type="entry name" value="L domain-like"/>
    <property type="match status" value="1"/>
</dbReference>
<evidence type="ECO:0000256" key="5">
    <source>
        <dbReference type="ARBA" id="ARBA00022840"/>
    </source>
</evidence>
<evidence type="ECO:0000259" key="9">
    <source>
        <dbReference type="PROSITE" id="PS50011"/>
    </source>
</evidence>
<dbReference type="FunFam" id="3.30.200.20:FF:000433">
    <property type="entry name" value="Predicted protein"/>
    <property type="match status" value="1"/>
</dbReference>
<dbReference type="FunFam" id="1.10.510.10:FF:000448">
    <property type="entry name" value="Putative LRR receptor-like serine/threonine-protein kinase"/>
    <property type="match status" value="1"/>
</dbReference>
<dbReference type="InterPro" id="IPR050647">
    <property type="entry name" value="Plant_LRR-RLKs"/>
</dbReference>
<keyword evidence="5" id="KW-0067">ATP-binding</keyword>
<dbReference type="AlphaFoldDB" id="A0A7N0T234"/>
<keyword evidence="4" id="KW-0547">Nucleotide-binding</keyword>
<proteinExistence type="predicted"/>
<feature type="region of interest" description="Disordered" evidence="7">
    <location>
        <begin position="849"/>
        <end position="920"/>
    </location>
</feature>
<evidence type="ECO:0000313" key="11">
    <source>
        <dbReference type="Proteomes" id="UP000594263"/>
    </source>
</evidence>
<keyword evidence="11" id="KW-1185">Reference proteome</keyword>
<sequence length="920" mass="100595">MVDLKRSLVVGLRLRLRLGLGLWVLFLLFSLAFGQSGNHTLSLWDERVALLELRSSLGLRGKEWPIKADPCLVWNGIECENGRVVGINISGFRRTRIGKRNPQFAVDSLANLTLLASFNASQFALPGNIPQWLGLRMQFLEVLDLRLCGIRGVIPSSLGNLTALSRLYLSDNTLTGSIPLSMGQLSGLKFLDVSHNMLTGSIPPSFSALGNLSLLDMSVNFLSGSIPPQISSLWNLQVLNLSSNSFSSSIPSHLGDLRNLIDLDLSSNSFTGSLYPDLRGMRNLQRVVISKNFVSGTLPANLFSTLNNLQVVDLGHNDFSGTLPAALLTLPQLHLLDVSSNNFTGFLPNSTVITNITGALFNLSWNMLYGHLTPVLNRFSFVDLSGNYFEGKTIQLNASFDRNCLQNVPNQKNQSECASFYADRGLEFDNFGLPNATQPPTKPPGKNHKNTIILAAVLGGIGVIVLAALACLLFFLCCRKRGNRSQRGNGAGPVPAAGASTQPPGNVASLDLSRVGDSFTYQQLLQATGEFNDSNLIKHGHSGDLYHGVLEGGIPVVVKRINLQSLKNDGYLMELDLFSKVSHIRLVPLLGHCLENDNEKFLVYKYMLNGDLSNALFRKTNPEDDGLQSLDWITRLKIAIGAAEGLSYLHHECTPPLVHRDVQASSILLDDKFEVRLGSLSEVCPQEGDPHQSRITRLLRLPQTSEPGPSGAPSPSTSYDIYCFGKVLLELVTGKLGISAASDASIKEWLDQTLRHISMYDRELVTTIMDPSLIIDDDLLEEVWAVAIVARSCLNPKPSRRPLMRYILKALENPLKVVREEHSGSARLRATSSRGSWNATLFSSWRLSSSDTAAAPPPAYPQRPEIGASGLKKVDTSGSHSQSQGSGKNSGGEHSSSRRRHLKDIFPEPEPELQDVEKQD</sequence>
<dbReference type="InterPro" id="IPR000719">
    <property type="entry name" value="Prot_kinase_dom"/>
</dbReference>
<reference evidence="10" key="1">
    <citation type="submission" date="2021-01" db="UniProtKB">
        <authorList>
            <consortium name="EnsemblPlants"/>
        </authorList>
    </citation>
    <scope>IDENTIFICATION</scope>
</reference>
<dbReference type="Proteomes" id="UP000594263">
    <property type="component" value="Unplaced"/>
</dbReference>
<evidence type="ECO:0000256" key="2">
    <source>
        <dbReference type="ARBA" id="ARBA00022614"/>
    </source>
</evidence>
<dbReference type="EnsemblPlants" id="Kaladp0018s0149.1.v1.1">
    <property type="protein sequence ID" value="Kaladp0018s0149.1.v1.1"/>
    <property type="gene ID" value="Kaladp0018s0149.v1.1"/>
</dbReference>
<comment type="subcellular location">
    <subcellularLocation>
        <location evidence="1">Membrane</location>
        <topology evidence="1">Single-pass membrane protein</topology>
    </subcellularLocation>
</comment>
<dbReference type="FunFam" id="3.80.10.10:FF:000383">
    <property type="entry name" value="Leucine-rich repeat receptor protein kinase EMS1"/>
    <property type="match status" value="1"/>
</dbReference>
<dbReference type="InterPro" id="IPR055414">
    <property type="entry name" value="LRR_R13L4/SHOC2-like"/>
</dbReference>
<dbReference type="OMA" id="QEGDIHQ"/>
<evidence type="ECO:0000313" key="10">
    <source>
        <dbReference type="EnsemblPlants" id="Kaladp0018s0149.1.v1.1"/>
    </source>
</evidence>
<dbReference type="InterPro" id="IPR001245">
    <property type="entry name" value="Ser-Thr/Tyr_kinase_cat_dom"/>
</dbReference>
<dbReference type="PROSITE" id="PS50011">
    <property type="entry name" value="PROTEIN_KINASE_DOM"/>
    <property type="match status" value="1"/>
</dbReference>
<protein>
    <recommendedName>
        <fullName evidence="9">Protein kinase domain-containing protein</fullName>
    </recommendedName>
</protein>
<keyword evidence="8" id="KW-0472">Membrane</keyword>
<dbReference type="Pfam" id="PF07714">
    <property type="entry name" value="PK_Tyr_Ser-Thr"/>
    <property type="match status" value="1"/>
</dbReference>
<dbReference type="GO" id="GO:0016020">
    <property type="term" value="C:membrane"/>
    <property type="evidence" value="ECO:0007669"/>
    <property type="project" value="UniProtKB-SubCell"/>
</dbReference>
<name>A0A7N0T234_KALFE</name>
<keyword evidence="8" id="KW-0812">Transmembrane</keyword>
<dbReference type="Gramene" id="Kaladp0018s0149.1.v1.1">
    <property type="protein sequence ID" value="Kaladp0018s0149.1.v1.1"/>
    <property type="gene ID" value="Kaladp0018s0149.v1.1"/>
</dbReference>
<evidence type="ECO:0000256" key="4">
    <source>
        <dbReference type="ARBA" id="ARBA00022741"/>
    </source>
</evidence>
<dbReference type="GO" id="GO:0033612">
    <property type="term" value="F:receptor serine/threonine kinase binding"/>
    <property type="evidence" value="ECO:0007669"/>
    <property type="project" value="TreeGrafter"/>
</dbReference>
<evidence type="ECO:0000256" key="8">
    <source>
        <dbReference type="SAM" id="Phobius"/>
    </source>
</evidence>
<dbReference type="InterPro" id="IPR011009">
    <property type="entry name" value="Kinase-like_dom_sf"/>
</dbReference>
<keyword evidence="2" id="KW-0433">Leucine-rich repeat</keyword>
<keyword evidence="8" id="KW-1133">Transmembrane helix</keyword>
<dbReference type="SUPFAM" id="SSF56112">
    <property type="entry name" value="Protein kinase-like (PK-like)"/>
    <property type="match status" value="1"/>
</dbReference>
<dbReference type="InterPro" id="IPR032675">
    <property type="entry name" value="LRR_dom_sf"/>
</dbReference>
<dbReference type="Gene3D" id="1.10.510.10">
    <property type="entry name" value="Transferase(Phosphotransferase) domain 1"/>
    <property type="match status" value="1"/>
</dbReference>
<dbReference type="Gene3D" id="3.80.10.10">
    <property type="entry name" value="Ribonuclease Inhibitor"/>
    <property type="match status" value="3"/>
</dbReference>